<accession>Q5YA35</accession>
<comment type="similarity">
    <text evidence="2 16">Belongs to the complex I subunit 4 family.</text>
</comment>
<keyword evidence="12 16" id="KW-0830">Ubiquinone</keyword>
<evidence type="ECO:0000256" key="3">
    <source>
        <dbReference type="ARBA" id="ARBA00012944"/>
    </source>
</evidence>
<comment type="catalytic activity">
    <reaction evidence="15 16">
        <text>a ubiquinone + NADH + 5 H(+)(in) = a ubiquinol + NAD(+) + 4 H(+)(out)</text>
        <dbReference type="Rhea" id="RHEA:29091"/>
        <dbReference type="Rhea" id="RHEA-COMP:9565"/>
        <dbReference type="Rhea" id="RHEA-COMP:9566"/>
        <dbReference type="ChEBI" id="CHEBI:15378"/>
        <dbReference type="ChEBI" id="CHEBI:16389"/>
        <dbReference type="ChEBI" id="CHEBI:17976"/>
        <dbReference type="ChEBI" id="CHEBI:57540"/>
        <dbReference type="ChEBI" id="CHEBI:57945"/>
        <dbReference type="EC" id="7.1.1.2"/>
    </reaction>
</comment>
<feature type="transmembrane region" description="Helical" evidence="16">
    <location>
        <begin position="249"/>
        <end position="267"/>
    </location>
</feature>
<evidence type="ECO:0000256" key="9">
    <source>
        <dbReference type="ARBA" id="ARBA00022982"/>
    </source>
</evidence>
<geneLocation type="mitochondrion" evidence="19"/>
<reference evidence="19" key="1">
    <citation type="journal article" date="2004" name="BMC Genomics">
        <title>Complete mitochondrial genome sequence of Urechis caupo, a representative of the phylum Echiura.</title>
        <authorList>
            <person name="Boore J.L."/>
        </authorList>
    </citation>
    <scope>NUCLEOTIDE SEQUENCE</scope>
</reference>
<evidence type="ECO:0000256" key="11">
    <source>
        <dbReference type="ARBA" id="ARBA00023027"/>
    </source>
</evidence>
<dbReference type="InterPro" id="IPR000260">
    <property type="entry name" value="NADH4_N"/>
</dbReference>
<feature type="transmembrane region" description="Helical" evidence="16">
    <location>
        <begin position="297"/>
        <end position="319"/>
    </location>
</feature>
<evidence type="ECO:0000256" key="12">
    <source>
        <dbReference type="ARBA" id="ARBA00023075"/>
    </source>
</evidence>
<evidence type="ECO:0000256" key="15">
    <source>
        <dbReference type="ARBA" id="ARBA00049551"/>
    </source>
</evidence>
<feature type="transmembrane region" description="Helical" evidence="16">
    <location>
        <begin position="340"/>
        <end position="362"/>
    </location>
</feature>
<dbReference type="InterPro" id="IPR001750">
    <property type="entry name" value="ND/Mrp_TM"/>
</dbReference>
<keyword evidence="14 16" id="KW-0472">Membrane</keyword>
<dbReference type="PANTHER" id="PTHR43507">
    <property type="entry name" value="NADH-UBIQUINONE OXIDOREDUCTASE CHAIN 4"/>
    <property type="match status" value="1"/>
</dbReference>
<evidence type="ECO:0000313" key="19">
    <source>
        <dbReference type="EMBL" id="AAT12184.1"/>
    </source>
</evidence>
<evidence type="ECO:0000256" key="10">
    <source>
        <dbReference type="ARBA" id="ARBA00022989"/>
    </source>
</evidence>
<feature type="transmembrane region" description="Helical" evidence="16">
    <location>
        <begin position="368"/>
        <end position="390"/>
    </location>
</feature>
<evidence type="ECO:0000256" key="8">
    <source>
        <dbReference type="ARBA" id="ARBA00022967"/>
    </source>
</evidence>
<dbReference type="PANTHER" id="PTHR43507:SF20">
    <property type="entry name" value="NADH-UBIQUINONE OXIDOREDUCTASE CHAIN 4"/>
    <property type="match status" value="1"/>
</dbReference>
<dbReference type="Pfam" id="PF01059">
    <property type="entry name" value="Oxidored_q5_N"/>
    <property type="match status" value="1"/>
</dbReference>
<keyword evidence="5 16" id="KW-0813">Transport</keyword>
<feature type="transmembrane region" description="Helical" evidence="16">
    <location>
        <begin position="85"/>
        <end position="104"/>
    </location>
</feature>
<keyword evidence="9 16" id="KW-0249">Electron transport</keyword>
<dbReference type="InterPro" id="IPR003918">
    <property type="entry name" value="NADH_UbQ_OxRdtase"/>
</dbReference>
<evidence type="ECO:0000256" key="1">
    <source>
        <dbReference type="ARBA" id="ARBA00004225"/>
    </source>
</evidence>
<feature type="transmembrane region" description="Helical" evidence="16">
    <location>
        <begin position="137"/>
        <end position="159"/>
    </location>
</feature>
<feature type="domain" description="NADH:ubiquinone oxidoreductase chain 4 N-terminal" evidence="18">
    <location>
        <begin position="1"/>
        <end position="101"/>
    </location>
</feature>
<evidence type="ECO:0000256" key="4">
    <source>
        <dbReference type="ARBA" id="ARBA00021006"/>
    </source>
</evidence>
<evidence type="ECO:0000256" key="7">
    <source>
        <dbReference type="ARBA" id="ARBA00022692"/>
    </source>
</evidence>
<evidence type="ECO:0000259" key="17">
    <source>
        <dbReference type="Pfam" id="PF00361"/>
    </source>
</evidence>
<dbReference type="GO" id="GO:0031966">
    <property type="term" value="C:mitochondrial membrane"/>
    <property type="evidence" value="ECO:0007669"/>
    <property type="project" value="UniProtKB-SubCell"/>
</dbReference>
<evidence type="ECO:0000256" key="13">
    <source>
        <dbReference type="ARBA" id="ARBA00023128"/>
    </source>
</evidence>
<name>Q5YA35_URECA</name>
<keyword evidence="13 16" id="KW-0496">Mitochondrion</keyword>
<organism evidence="19">
    <name type="scientific">Urechis caupo</name>
    <name type="common">Innkeeper worm</name>
    <name type="synonym">Spoonworm</name>
    <dbReference type="NCBI Taxonomy" id="6431"/>
    <lineage>
        <taxon>Eukaryota</taxon>
        <taxon>Metazoa</taxon>
        <taxon>Spiralia</taxon>
        <taxon>Lophotrochozoa</taxon>
        <taxon>Annelida</taxon>
        <taxon>Polychaeta</taxon>
        <taxon>Echiura</taxon>
        <taxon>Xenopneusta</taxon>
        <taxon>Urechidae</taxon>
        <taxon>Urechis</taxon>
    </lineage>
</organism>
<proteinExistence type="inferred from homology"/>
<evidence type="ECO:0000256" key="16">
    <source>
        <dbReference type="RuleBase" id="RU003297"/>
    </source>
</evidence>
<dbReference type="AlphaFoldDB" id="Q5YA35"/>
<dbReference type="EMBL" id="AY619711">
    <property type="protein sequence ID" value="AAT12184.1"/>
    <property type="molecule type" value="Genomic_DNA"/>
</dbReference>
<evidence type="ECO:0000256" key="5">
    <source>
        <dbReference type="ARBA" id="ARBA00022448"/>
    </source>
</evidence>
<keyword evidence="8" id="KW-1278">Translocase</keyword>
<keyword evidence="7 16" id="KW-0812">Transmembrane</keyword>
<evidence type="ECO:0000256" key="14">
    <source>
        <dbReference type="ARBA" id="ARBA00023136"/>
    </source>
</evidence>
<sequence>MLKIILPLISLTLISKMKASKFNTQVILALLTLLSIQMMTKPIHMFNATMFSDPLSAPLVTLSLWITMLMIMASFKLIQNSNSEFTFMTTVLSLCTILLLTFWASSFLSFYLFFEASLIPTAILILVWGYQPERLQASFYLMLYTVFASLPLLLSIMLIKTSNNHLSLLTTPMTPPSILTYELWWIITILAFMAKMPIYGVHLWLPKAHVEAPVSGSMVLAGILLKLGGYGLLRFSYSFQHINMKLTSFLLPMTLFGAFMASIICIRQSDLKSLIAYSSVSHMGLMTAGIMTNNSWAWQGALMMMVAHGLSSSGLFAVANMTYEATHTRSIFLTKGMLNIFPSMTMLWFLLSAANMAAPPSINLMSEIMLMAGILNISLASAPLLIIIAFMGGAYTLHLYTASQHGNPPSFMNPMYQPIPRNTHTIFLHVLPVFMLILCPETISNWAM</sequence>
<comment type="subcellular location">
    <subcellularLocation>
        <location evidence="1 16">Mitochondrion membrane</location>
        <topology evidence="1 16">Multi-pass membrane protein</topology>
    </subcellularLocation>
</comment>
<feature type="domain" description="NADH:quinone oxidoreductase/Mrp antiporter transmembrane" evidence="17">
    <location>
        <begin position="104"/>
        <end position="385"/>
    </location>
</feature>
<feature type="transmembrane region" description="Helical" evidence="16">
    <location>
        <begin position="217"/>
        <end position="237"/>
    </location>
</feature>
<dbReference type="GO" id="GO:0015990">
    <property type="term" value="P:electron transport coupled proton transport"/>
    <property type="evidence" value="ECO:0007669"/>
    <property type="project" value="TreeGrafter"/>
</dbReference>
<dbReference type="GO" id="GO:0042773">
    <property type="term" value="P:ATP synthesis coupled electron transport"/>
    <property type="evidence" value="ECO:0007669"/>
    <property type="project" value="InterPro"/>
</dbReference>
<protein>
    <recommendedName>
        <fullName evidence="4 16">NADH-ubiquinone oxidoreductase chain 4</fullName>
        <ecNumber evidence="3 16">7.1.1.2</ecNumber>
    </recommendedName>
</protein>
<comment type="function">
    <text evidence="16">Core subunit of the mitochondrial membrane respiratory chain NADH dehydrogenase (Complex I) which catalyzes electron transfer from NADH through the respiratory chain, using ubiquinone as an electron acceptor. Essential for the catalytic activity and assembly of complex I.</text>
</comment>
<feature type="transmembrane region" description="Helical" evidence="16">
    <location>
        <begin position="110"/>
        <end position="130"/>
    </location>
</feature>
<evidence type="ECO:0000256" key="6">
    <source>
        <dbReference type="ARBA" id="ARBA00022660"/>
    </source>
</evidence>
<dbReference type="GO" id="GO:0048039">
    <property type="term" value="F:ubiquinone binding"/>
    <property type="evidence" value="ECO:0007669"/>
    <property type="project" value="TreeGrafter"/>
</dbReference>
<dbReference type="PRINTS" id="PR01437">
    <property type="entry name" value="NUOXDRDTASE4"/>
</dbReference>
<dbReference type="Pfam" id="PF00361">
    <property type="entry name" value="Proton_antipo_M"/>
    <property type="match status" value="1"/>
</dbReference>
<feature type="transmembrane region" description="Helical" evidence="16">
    <location>
        <begin position="274"/>
        <end position="291"/>
    </location>
</feature>
<dbReference type="EC" id="7.1.1.2" evidence="3 16"/>
<keyword evidence="10 16" id="KW-1133">Transmembrane helix</keyword>
<evidence type="ECO:0000259" key="18">
    <source>
        <dbReference type="Pfam" id="PF01059"/>
    </source>
</evidence>
<evidence type="ECO:0000256" key="2">
    <source>
        <dbReference type="ARBA" id="ARBA00009025"/>
    </source>
</evidence>
<feature type="transmembrane region" description="Helical" evidence="16">
    <location>
        <begin position="426"/>
        <end position="447"/>
    </location>
</feature>
<keyword evidence="6 16" id="KW-0679">Respiratory chain</keyword>
<feature type="transmembrane region" description="Helical" evidence="16">
    <location>
        <begin position="183"/>
        <end position="205"/>
    </location>
</feature>
<feature type="transmembrane region" description="Helical" evidence="16">
    <location>
        <begin position="55"/>
        <end position="73"/>
    </location>
</feature>
<keyword evidence="11 16" id="KW-0520">NAD</keyword>
<gene>
    <name evidence="19" type="primary">nad4</name>
</gene>
<dbReference type="GO" id="GO:0003954">
    <property type="term" value="F:NADH dehydrogenase activity"/>
    <property type="evidence" value="ECO:0007669"/>
    <property type="project" value="TreeGrafter"/>
</dbReference>
<dbReference type="GO" id="GO:0008137">
    <property type="term" value="F:NADH dehydrogenase (ubiquinone) activity"/>
    <property type="evidence" value="ECO:0007669"/>
    <property type="project" value="UniProtKB-UniRule"/>
</dbReference>